<dbReference type="STRING" id="34060.B0181_04955"/>
<evidence type="ECO:0000313" key="9">
    <source>
        <dbReference type="Proteomes" id="UP000255279"/>
    </source>
</evidence>
<comment type="similarity">
    <text evidence="1">Belongs to the 'phage' integrase family.</text>
</comment>
<protein>
    <submittedName>
        <fullName evidence="7">Prophage CP4-57 integrase</fullName>
    </submittedName>
</protein>
<dbReference type="PANTHER" id="PTHR30629:SF2">
    <property type="entry name" value="PROPHAGE INTEGRASE INTS-RELATED"/>
    <property type="match status" value="1"/>
</dbReference>
<name>A0A1T0A3C6_9GAMM</name>
<evidence type="ECO:0000313" key="7">
    <source>
        <dbReference type="EMBL" id="STZ14556.1"/>
    </source>
</evidence>
<dbReference type="GO" id="GO:0015074">
    <property type="term" value="P:DNA integration"/>
    <property type="evidence" value="ECO:0007669"/>
    <property type="project" value="UniProtKB-KW"/>
</dbReference>
<dbReference type="Pfam" id="PF00589">
    <property type="entry name" value="Phage_integrase"/>
    <property type="match status" value="1"/>
</dbReference>
<gene>
    <name evidence="7" type="primary">intA_2</name>
    <name evidence="6" type="ORF">B0181_04955</name>
    <name evidence="7" type="ORF">NCTC10293_02151</name>
</gene>
<dbReference type="OrthoDB" id="9795573at2"/>
<reference evidence="6 8" key="1">
    <citation type="submission" date="2017-02" db="EMBL/GenBank/DDBJ databases">
        <title>Draft genome sequence of Moraxella caviae CCUG 355 type strain.</title>
        <authorList>
            <person name="Engstrom-Jakobsson H."/>
            <person name="Salva-Serra F."/>
            <person name="Thorell K."/>
            <person name="Gonzales-Siles L."/>
            <person name="Karlsson R."/>
            <person name="Boulund F."/>
            <person name="Engstrand L."/>
            <person name="Moore E."/>
        </authorList>
    </citation>
    <scope>NUCLEOTIDE SEQUENCE [LARGE SCALE GENOMIC DNA]</scope>
    <source>
        <strain evidence="6 8">CCUG 355</strain>
    </source>
</reference>
<dbReference type="Gene3D" id="3.30.160.390">
    <property type="entry name" value="Integrase, DNA-binding domain"/>
    <property type="match status" value="1"/>
</dbReference>
<dbReference type="Proteomes" id="UP000255279">
    <property type="component" value="Unassembled WGS sequence"/>
</dbReference>
<dbReference type="GO" id="GO:0003677">
    <property type="term" value="F:DNA binding"/>
    <property type="evidence" value="ECO:0007669"/>
    <property type="project" value="UniProtKB-KW"/>
</dbReference>
<dbReference type="Pfam" id="PF13356">
    <property type="entry name" value="Arm-DNA-bind_3"/>
    <property type="match status" value="1"/>
</dbReference>
<dbReference type="InterPro" id="IPR002104">
    <property type="entry name" value="Integrase_catalytic"/>
</dbReference>
<feature type="domain" description="Tyr recombinase" evidence="5">
    <location>
        <begin position="203"/>
        <end position="391"/>
    </location>
</feature>
<dbReference type="EMBL" id="MUXU01000033">
    <property type="protein sequence ID" value="OOR90224.1"/>
    <property type="molecule type" value="Genomic_DNA"/>
</dbReference>
<evidence type="ECO:0000313" key="6">
    <source>
        <dbReference type="EMBL" id="OOR90224.1"/>
    </source>
</evidence>
<dbReference type="Proteomes" id="UP000190435">
    <property type="component" value="Unassembled WGS sequence"/>
</dbReference>
<accession>A0A1T0A3C6</accession>
<dbReference type="RefSeq" id="WP_078276395.1">
    <property type="nucleotide sequence ID" value="NZ_CAACXO010000043.1"/>
</dbReference>
<keyword evidence="2" id="KW-0229">DNA integration</keyword>
<evidence type="ECO:0000256" key="1">
    <source>
        <dbReference type="ARBA" id="ARBA00008857"/>
    </source>
</evidence>
<dbReference type="Pfam" id="PF22022">
    <property type="entry name" value="Phage_int_M"/>
    <property type="match status" value="1"/>
</dbReference>
<dbReference type="Gene3D" id="1.10.150.130">
    <property type="match status" value="1"/>
</dbReference>
<organism evidence="6 8">
    <name type="scientific">Moraxella caviae</name>
    <dbReference type="NCBI Taxonomy" id="34060"/>
    <lineage>
        <taxon>Bacteria</taxon>
        <taxon>Pseudomonadati</taxon>
        <taxon>Pseudomonadota</taxon>
        <taxon>Gammaproteobacteria</taxon>
        <taxon>Moraxellales</taxon>
        <taxon>Moraxellaceae</taxon>
        <taxon>Moraxella</taxon>
    </lineage>
</organism>
<dbReference type="InterPro" id="IPR025166">
    <property type="entry name" value="Integrase_DNA_bind_dom"/>
</dbReference>
<dbReference type="InterPro" id="IPR011010">
    <property type="entry name" value="DNA_brk_join_enz"/>
</dbReference>
<evidence type="ECO:0000256" key="3">
    <source>
        <dbReference type="ARBA" id="ARBA00023125"/>
    </source>
</evidence>
<keyword evidence="3" id="KW-0238">DNA-binding</keyword>
<dbReference type="AlphaFoldDB" id="A0A1T0A3C6"/>
<proteinExistence type="inferred from homology"/>
<keyword evidence="4" id="KW-0233">DNA recombination</keyword>
<dbReference type="InterPro" id="IPR038488">
    <property type="entry name" value="Integrase_DNA-bd_sf"/>
</dbReference>
<dbReference type="SUPFAM" id="SSF56349">
    <property type="entry name" value="DNA breaking-rejoining enzymes"/>
    <property type="match status" value="1"/>
</dbReference>
<evidence type="ECO:0000259" key="5">
    <source>
        <dbReference type="PROSITE" id="PS51898"/>
    </source>
</evidence>
<dbReference type="InterPro" id="IPR050808">
    <property type="entry name" value="Phage_Integrase"/>
</dbReference>
<dbReference type="EMBL" id="UGQE01000004">
    <property type="protein sequence ID" value="STZ14556.1"/>
    <property type="molecule type" value="Genomic_DNA"/>
</dbReference>
<dbReference type="Gene3D" id="1.10.443.10">
    <property type="entry name" value="Intergrase catalytic core"/>
    <property type="match status" value="1"/>
</dbReference>
<dbReference type="GO" id="GO:0006310">
    <property type="term" value="P:DNA recombination"/>
    <property type="evidence" value="ECO:0007669"/>
    <property type="project" value="UniProtKB-KW"/>
</dbReference>
<dbReference type="PROSITE" id="PS51898">
    <property type="entry name" value="TYR_RECOMBINASE"/>
    <property type="match status" value="1"/>
</dbReference>
<sequence>MRTIKPLTNKQIEIAKPKDKPYRLYDGAGLSLCVSSKKTWHFSYAKPYIKKRTMMSLGTYPQISLVDARALRDEYNALLAKNIDPQEHKRMLAQNEVNVLQNTFARVGEKWLSQQNYSRITQQSAERYLRYANAYLAQIPVAKITSHDILTICETVAEKHSSLIASCVKTKIAQVLDFALGRRLIDTNVARQLTNTHQAHQKGNRPALTDSQQFSQFLRFIHQDSLPGLSFINQQFLKLAPYLFVRPGELAQMHCDDIDWQLNQWRFTPSKTKKSTGVQLIVPLSRQAIKIIKETISYHGQDYVFCSVRRKEGYIENRTISAWVRANGFQDLQTLHGLRASAKTILEEVLEFDPRYVEMQLGHVVKDANGTAYNRTKFIKRRTEMMQAWADYLDELIAKQKAKA</sequence>
<dbReference type="InterPro" id="IPR053876">
    <property type="entry name" value="Phage_int_M"/>
</dbReference>
<evidence type="ECO:0000256" key="2">
    <source>
        <dbReference type="ARBA" id="ARBA00022908"/>
    </source>
</evidence>
<dbReference type="CDD" id="cd00801">
    <property type="entry name" value="INT_P4_C"/>
    <property type="match status" value="1"/>
</dbReference>
<dbReference type="InterPro" id="IPR013762">
    <property type="entry name" value="Integrase-like_cat_sf"/>
</dbReference>
<keyword evidence="8" id="KW-1185">Reference proteome</keyword>
<reference evidence="7 9" key="2">
    <citation type="submission" date="2018-06" db="EMBL/GenBank/DDBJ databases">
        <authorList>
            <consortium name="Pathogen Informatics"/>
            <person name="Doyle S."/>
        </authorList>
    </citation>
    <scope>NUCLEOTIDE SEQUENCE [LARGE SCALE GENOMIC DNA]</scope>
    <source>
        <strain evidence="7 9">NCTC10293</strain>
    </source>
</reference>
<evidence type="ECO:0000256" key="4">
    <source>
        <dbReference type="ARBA" id="ARBA00023172"/>
    </source>
</evidence>
<evidence type="ECO:0000313" key="8">
    <source>
        <dbReference type="Proteomes" id="UP000190435"/>
    </source>
</evidence>
<dbReference type="InterPro" id="IPR010998">
    <property type="entry name" value="Integrase_recombinase_N"/>
</dbReference>
<dbReference type="PANTHER" id="PTHR30629">
    <property type="entry name" value="PROPHAGE INTEGRASE"/>
    <property type="match status" value="1"/>
</dbReference>